<dbReference type="PANTHER" id="PTHR47027:SF20">
    <property type="entry name" value="REVERSE TRANSCRIPTASE-LIKE PROTEIN WITH RNA-DIRECTED DNA POLYMERASE DOMAIN"/>
    <property type="match status" value="1"/>
</dbReference>
<accession>A0ABQ8TAG6</accession>
<feature type="domain" description="Reverse transcriptase" evidence="1">
    <location>
        <begin position="1"/>
        <end position="123"/>
    </location>
</feature>
<protein>
    <recommendedName>
        <fullName evidence="1">Reverse transcriptase domain-containing protein</fullName>
    </recommendedName>
</protein>
<dbReference type="InterPro" id="IPR000477">
    <property type="entry name" value="RT_dom"/>
</dbReference>
<reference evidence="2 3" key="1">
    <citation type="journal article" date="2022" name="Allergy">
        <title>Genome assembly and annotation of Periplaneta americana reveal a comprehensive cockroach allergen profile.</title>
        <authorList>
            <person name="Wang L."/>
            <person name="Xiong Q."/>
            <person name="Saelim N."/>
            <person name="Wang L."/>
            <person name="Nong W."/>
            <person name="Wan A.T."/>
            <person name="Shi M."/>
            <person name="Liu X."/>
            <person name="Cao Q."/>
            <person name="Hui J.H.L."/>
            <person name="Sookrung N."/>
            <person name="Leung T.F."/>
            <person name="Tungtrongchitr A."/>
            <person name="Tsui S.K.W."/>
        </authorList>
    </citation>
    <scope>NUCLEOTIDE SEQUENCE [LARGE SCALE GENOMIC DNA]</scope>
    <source>
        <strain evidence="2">PWHHKU_190912</strain>
    </source>
</reference>
<dbReference type="InterPro" id="IPR043502">
    <property type="entry name" value="DNA/RNA_pol_sf"/>
</dbReference>
<gene>
    <name evidence="2" type="ORF">ANN_04395</name>
</gene>
<proteinExistence type="predicted"/>
<dbReference type="Pfam" id="PF00078">
    <property type="entry name" value="RVT_1"/>
    <property type="match status" value="1"/>
</dbReference>
<evidence type="ECO:0000313" key="3">
    <source>
        <dbReference type="Proteomes" id="UP001148838"/>
    </source>
</evidence>
<organism evidence="2 3">
    <name type="scientific">Periplaneta americana</name>
    <name type="common">American cockroach</name>
    <name type="synonym">Blatta americana</name>
    <dbReference type="NCBI Taxonomy" id="6978"/>
    <lineage>
        <taxon>Eukaryota</taxon>
        <taxon>Metazoa</taxon>
        <taxon>Ecdysozoa</taxon>
        <taxon>Arthropoda</taxon>
        <taxon>Hexapoda</taxon>
        <taxon>Insecta</taxon>
        <taxon>Pterygota</taxon>
        <taxon>Neoptera</taxon>
        <taxon>Polyneoptera</taxon>
        <taxon>Dictyoptera</taxon>
        <taxon>Blattodea</taxon>
        <taxon>Blattoidea</taxon>
        <taxon>Blattidae</taxon>
        <taxon>Blattinae</taxon>
        <taxon>Periplaneta</taxon>
    </lineage>
</organism>
<dbReference type="SUPFAM" id="SSF56672">
    <property type="entry name" value="DNA/RNA polymerases"/>
    <property type="match status" value="1"/>
</dbReference>
<sequence length="226" mass="25522">MSEGSEIETGAHQGCPLSPILFNIYLEDLVKNCFQNMEGVIVGGRRINCIRFADDMALLAEEDMILRDMLLELNDSCEQYGMKINANKTKSMVIGRKIKKVNLQILNEAVEEVDSFKCLGCTISSNMSCCREVKRRIAMAKEAFNRKRTLRRKESVLLEGGKVVFSWLTGSSNLSSIFLWKGQDGGRILNPLSKTRTAALLYKYSTPHRELDLGYCMDDDDDDDDI</sequence>
<name>A0ABQ8TAG6_PERAM</name>
<dbReference type="PROSITE" id="PS50878">
    <property type="entry name" value="RT_POL"/>
    <property type="match status" value="1"/>
</dbReference>
<evidence type="ECO:0000259" key="1">
    <source>
        <dbReference type="PROSITE" id="PS50878"/>
    </source>
</evidence>
<dbReference type="Proteomes" id="UP001148838">
    <property type="component" value="Unassembled WGS sequence"/>
</dbReference>
<keyword evidence="3" id="KW-1185">Reference proteome</keyword>
<evidence type="ECO:0000313" key="2">
    <source>
        <dbReference type="EMBL" id="KAJ4442802.1"/>
    </source>
</evidence>
<comment type="caution">
    <text evidence="2">The sequence shown here is derived from an EMBL/GenBank/DDBJ whole genome shotgun (WGS) entry which is preliminary data.</text>
</comment>
<dbReference type="EMBL" id="JAJSOF020000013">
    <property type="protein sequence ID" value="KAJ4442802.1"/>
    <property type="molecule type" value="Genomic_DNA"/>
</dbReference>
<dbReference type="PANTHER" id="PTHR47027">
    <property type="entry name" value="REVERSE TRANSCRIPTASE DOMAIN-CONTAINING PROTEIN"/>
    <property type="match status" value="1"/>
</dbReference>